<dbReference type="InterPro" id="IPR018269">
    <property type="entry name" value="Ribosomal_uS13_CS"/>
</dbReference>
<dbReference type="GO" id="GO:0003723">
    <property type="term" value="F:RNA binding"/>
    <property type="evidence" value="ECO:0007669"/>
    <property type="project" value="InterPro"/>
</dbReference>
<feature type="chain" id="PRO_5001566757" evidence="6">
    <location>
        <begin position="30"/>
        <end position="185"/>
    </location>
</feature>
<dbReference type="GO" id="GO:0006412">
    <property type="term" value="P:translation"/>
    <property type="evidence" value="ECO:0007669"/>
    <property type="project" value="InterPro"/>
</dbReference>
<keyword evidence="8" id="KW-1185">Reference proteome</keyword>
<protein>
    <submittedName>
        <fullName evidence="7">30S ribosomal protein S18e</fullName>
    </submittedName>
</protein>
<dbReference type="InterPro" id="IPR027437">
    <property type="entry name" value="Rbsml_uS13_C"/>
</dbReference>
<dbReference type="InterPro" id="IPR001892">
    <property type="entry name" value="Ribosomal_uS13"/>
</dbReference>
<dbReference type="OMA" id="SYKGVRH"/>
<dbReference type="eggNOG" id="KOG3311">
    <property type="taxonomic scope" value="Eukaryota"/>
</dbReference>
<dbReference type="Gene3D" id="1.10.8.50">
    <property type="match status" value="1"/>
</dbReference>
<dbReference type="PROSITE" id="PS50159">
    <property type="entry name" value="RIBOSOMAL_S13_2"/>
    <property type="match status" value="1"/>
</dbReference>
<organism evidence="7">
    <name type="scientific">Fonticula alba</name>
    <name type="common">Slime mold</name>
    <dbReference type="NCBI Taxonomy" id="691883"/>
    <lineage>
        <taxon>Eukaryota</taxon>
        <taxon>Rotosphaerida</taxon>
        <taxon>Fonticulaceae</taxon>
        <taxon>Fonticula</taxon>
    </lineage>
</organism>
<evidence type="ECO:0000256" key="5">
    <source>
        <dbReference type="ARBA" id="ARBA00023274"/>
    </source>
</evidence>
<dbReference type="PANTHER" id="PTHR10871">
    <property type="entry name" value="30S RIBOSOMAL PROTEIN S13/40S RIBOSOMAL PROTEIN S18"/>
    <property type="match status" value="1"/>
</dbReference>
<feature type="signal peptide" evidence="6">
    <location>
        <begin position="1"/>
        <end position="29"/>
    </location>
</feature>
<comment type="subcellular location">
    <subcellularLocation>
        <location evidence="1">Cytoplasm</location>
    </subcellularLocation>
</comment>
<keyword evidence="4 7" id="KW-0689">Ribosomal protein</keyword>
<dbReference type="STRING" id="691883.A0A058Z9E6"/>
<dbReference type="FunFam" id="4.10.910.10:FF:000002">
    <property type="entry name" value="40S ribosomal protein S18"/>
    <property type="match status" value="1"/>
</dbReference>
<comment type="similarity">
    <text evidence="2">Belongs to the universal ribosomal protein uS13 family.</text>
</comment>
<evidence type="ECO:0000256" key="1">
    <source>
        <dbReference type="ARBA" id="ARBA00004496"/>
    </source>
</evidence>
<dbReference type="FunFam" id="1.10.8.50:FF:000002">
    <property type="entry name" value="40S ribosomal protein S18"/>
    <property type="match status" value="1"/>
</dbReference>
<evidence type="ECO:0000256" key="3">
    <source>
        <dbReference type="ARBA" id="ARBA00022490"/>
    </source>
</evidence>
<proteinExistence type="inferred from homology"/>
<dbReference type="RefSeq" id="XP_009495034.1">
    <property type="nucleotide sequence ID" value="XM_009496759.1"/>
</dbReference>
<dbReference type="HAMAP" id="MF_01315">
    <property type="entry name" value="Ribosomal_uS13"/>
    <property type="match status" value="1"/>
</dbReference>
<evidence type="ECO:0000313" key="8">
    <source>
        <dbReference type="Proteomes" id="UP000030693"/>
    </source>
</evidence>
<evidence type="ECO:0000256" key="6">
    <source>
        <dbReference type="SAM" id="SignalP"/>
    </source>
</evidence>
<gene>
    <name evidence="7" type="ORF">H696_02867</name>
</gene>
<dbReference type="InterPro" id="IPR010979">
    <property type="entry name" value="Ribosomal_uS13-like_H2TH"/>
</dbReference>
<dbReference type="GO" id="GO:0003735">
    <property type="term" value="F:structural constituent of ribosome"/>
    <property type="evidence" value="ECO:0007669"/>
    <property type="project" value="InterPro"/>
</dbReference>
<evidence type="ECO:0000256" key="2">
    <source>
        <dbReference type="ARBA" id="ARBA00008080"/>
    </source>
</evidence>
<dbReference type="GeneID" id="20527592"/>
<dbReference type="PROSITE" id="PS00646">
    <property type="entry name" value="RIBOSOMAL_S13_1"/>
    <property type="match status" value="1"/>
</dbReference>
<dbReference type="GO" id="GO:0005829">
    <property type="term" value="C:cytosol"/>
    <property type="evidence" value="ECO:0007669"/>
    <property type="project" value="TreeGrafter"/>
</dbReference>
<dbReference type="OrthoDB" id="1702480at2759"/>
<dbReference type="Pfam" id="PF00416">
    <property type="entry name" value="Ribosomal_S13"/>
    <property type="match status" value="1"/>
</dbReference>
<sequence>MWRHTGIRLAGLPLSRSFCFVSLLTSLNAVVTMSAVAPEGGFTHILRLLNTNVEGKRKVVYALCSIQGVGRRFATLVVKKAGVCPEKRAGELTVEEQDRLIDVIQNPVQYKIPNWFLNRRYDVVDGTDSHLITTGIANKMREDLDRLKRIYSHRGIRHYLGLKVRGQHTKTTSRRGRVMGVTRKK</sequence>
<dbReference type="EMBL" id="KB932204">
    <property type="protein sequence ID" value="KCV70518.1"/>
    <property type="molecule type" value="Genomic_DNA"/>
</dbReference>
<keyword evidence="5" id="KW-0687">Ribonucleoprotein</keyword>
<keyword evidence="3" id="KW-0963">Cytoplasm</keyword>
<dbReference type="Gene3D" id="4.10.910.10">
    <property type="entry name" value="30s ribosomal protein s13, domain 2"/>
    <property type="match status" value="1"/>
</dbReference>
<keyword evidence="6" id="KW-0732">Signal</keyword>
<evidence type="ECO:0000256" key="4">
    <source>
        <dbReference type="ARBA" id="ARBA00022980"/>
    </source>
</evidence>
<dbReference type="PANTHER" id="PTHR10871:SF3">
    <property type="entry name" value="SMALL RIBOSOMAL SUBUNIT PROTEIN US13"/>
    <property type="match status" value="1"/>
</dbReference>
<name>A0A058Z9E6_FONAL</name>
<dbReference type="NCBIfam" id="NF003140">
    <property type="entry name" value="PRK04053.1"/>
    <property type="match status" value="1"/>
</dbReference>
<dbReference type="SUPFAM" id="SSF46946">
    <property type="entry name" value="S13-like H2TH domain"/>
    <property type="match status" value="1"/>
</dbReference>
<reference evidence="7" key="1">
    <citation type="submission" date="2013-04" db="EMBL/GenBank/DDBJ databases">
        <title>The Genome Sequence of Fonticula alba ATCC 38817.</title>
        <authorList>
            <consortium name="The Broad Institute Genomics Platform"/>
            <person name="Russ C."/>
            <person name="Cuomo C."/>
            <person name="Burger G."/>
            <person name="Gray M.W."/>
            <person name="Holland P.W.H."/>
            <person name="King N."/>
            <person name="Lang F.B.F."/>
            <person name="Roger A.J."/>
            <person name="Ruiz-Trillo I."/>
            <person name="Brown M."/>
            <person name="Walker B."/>
            <person name="Young S."/>
            <person name="Zeng Q."/>
            <person name="Gargeya S."/>
            <person name="Fitzgerald M."/>
            <person name="Haas B."/>
            <person name="Abouelleil A."/>
            <person name="Allen A.W."/>
            <person name="Alvarado L."/>
            <person name="Arachchi H.M."/>
            <person name="Berlin A.M."/>
            <person name="Chapman S.B."/>
            <person name="Gainer-Dewar J."/>
            <person name="Goldberg J."/>
            <person name="Griggs A."/>
            <person name="Gujja S."/>
            <person name="Hansen M."/>
            <person name="Howarth C."/>
            <person name="Imamovic A."/>
            <person name="Ireland A."/>
            <person name="Larimer J."/>
            <person name="McCowan C."/>
            <person name="Murphy C."/>
            <person name="Pearson M."/>
            <person name="Poon T.W."/>
            <person name="Priest M."/>
            <person name="Roberts A."/>
            <person name="Saif S."/>
            <person name="Shea T."/>
            <person name="Sisk P."/>
            <person name="Sykes S."/>
            <person name="Wortman J."/>
            <person name="Nusbaum C."/>
            <person name="Birren B."/>
        </authorList>
    </citation>
    <scope>NUCLEOTIDE SEQUENCE [LARGE SCALE GENOMIC DNA]</scope>
    <source>
        <strain evidence="7">ATCC 38817</strain>
    </source>
</reference>
<dbReference type="AlphaFoldDB" id="A0A058Z9E6"/>
<dbReference type="Proteomes" id="UP000030693">
    <property type="component" value="Unassembled WGS sequence"/>
</dbReference>
<evidence type="ECO:0000313" key="7">
    <source>
        <dbReference type="EMBL" id="KCV70518.1"/>
    </source>
</evidence>
<dbReference type="GO" id="GO:0015935">
    <property type="term" value="C:small ribosomal subunit"/>
    <property type="evidence" value="ECO:0007669"/>
    <property type="project" value="TreeGrafter"/>
</dbReference>
<accession>A0A058Z9E6</accession>